<dbReference type="GeneID" id="2979135"/>
<evidence type="ECO:0000313" key="1">
    <source>
        <dbReference type="EMBL" id="AAU10929.1"/>
    </source>
</evidence>
<dbReference type="EMBL" id="AY380826">
    <property type="protein sequence ID" value="AAU10929.1"/>
    <property type="molecule type" value="Genomic_DNA"/>
</dbReference>
<proteinExistence type="predicted"/>
<name>Q678C8_9VIRU</name>
<keyword evidence="2" id="KW-1185">Reference proteome</keyword>
<evidence type="ECO:0000313" key="2">
    <source>
        <dbReference type="Proteomes" id="UP000106699"/>
    </source>
</evidence>
<organism evidence="1 2">
    <name type="scientific">lymphocystis disease virus-China</name>
    <dbReference type="NCBI Taxonomy" id="256729"/>
    <lineage>
        <taxon>Viruses</taxon>
        <taxon>Varidnaviria</taxon>
        <taxon>Bamfordvirae</taxon>
        <taxon>Nucleocytoviricota</taxon>
        <taxon>Megaviricetes</taxon>
        <taxon>Pimascovirales</taxon>
        <taxon>Pimascovirales incertae sedis</taxon>
        <taxon>Iridoviridae</taxon>
        <taxon>Alphairidovirinae</taxon>
        <taxon>Lymphocystivirus</taxon>
        <taxon>Lymphocystivirus paralichthys1</taxon>
        <taxon>Lymphocystis disease virus 2</taxon>
    </lineage>
</organism>
<reference evidence="1 2" key="1">
    <citation type="journal article" date="2004" name="J. Virol.">
        <title>Complete genome sequence of lymphocystis disease virus isolated from China.</title>
        <authorList>
            <person name="Zhang Q.Y."/>
            <person name="Xiao F."/>
            <person name="Xie J."/>
            <person name="Li Z.Q."/>
            <person name="Gui J.F."/>
        </authorList>
    </citation>
    <scope>NUCLEOTIDE SEQUENCE [LARGE SCALE GENOMIC DNA]</scope>
</reference>
<dbReference type="Proteomes" id="UP000106699">
    <property type="component" value="Segment"/>
</dbReference>
<protein>
    <submittedName>
        <fullName evidence="1">Uncharacterized protein</fullName>
    </submittedName>
</protein>
<accession>Q678C8</accession>
<sequence>MDICKINLLSRLIDVLILVTNSISSLLRSCQSYSTSEISKLKHFNYAKVKTK</sequence>
<dbReference type="KEGG" id="vg:2979135"/>
<dbReference type="RefSeq" id="YP_073590.1">
    <property type="nucleotide sequence ID" value="NC_005902.1"/>
</dbReference>